<feature type="transmembrane region" description="Helical" evidence="2">
    <location>
        <begin position="12"/>
        <end position="30"/>
    </location>
</feature>
<comment type="caution">
    <text evidence="3">The sequence shown here is derived from an EMBL/GenBank/DDBJ whole genome shotgun (WGS) entry which is preliminary data.</text>
</comment>
<evidence type="ECO:0000313" key="3">
    <source>
        <dbReference type="EMBL" id="KAJ9176117.1"/>
    </source>
</evidence>
<organism evidence="3 4">
    <name type="scientific">Hevea brasiliensis</name>
    <name type="common">Para rubber tree</name>
    <name type="synonym">Siphonia brasiliensis</name>
    <dbReference type="NCBI Taxonomy" id="3981"/>
    <lineage>
        <taxon>Eukaryota</taxon>
        <taxon>Viridiplantae</taxon>
        <taxon>Streptophyta</taxon>
        <taxon>Embryophyta</taxon>
        <taxon>Tracheophyta</taxon>
        <taxon>Spermatophyta</taxon>
        <taxon>Magnoliopsida</taxon>
        <taxon>eudicotyledons</taxon>
        <taxon>Gunneridae</taxon>
        <taxon>Pentapetalae</taxon>
        <taxon>rosids</taxon>
        <taxon>fabids</taxon>
        <taxon>Malpighiales</taxon>
        <taxon>Euphorbiaceae</taxon>
        <taxon>Crotonoideae</taxon>
        <taxon>Micrandreae</taxon>
        <taxon>Hevea</taxon>
    </lineage>
</organism>
<keyword evidence="2" id="KW-0812">Transmembrane</keyword>
<dbReference type="EMBL" id="JARPOI010000007">
    <property type="protein sequence ID" value="KAJ9176117.1"/>
    <property type="molecule type" value="Genomic_DNA"/>
</dbReference>
<protein>
    <submittedName>
        <fullName evidence="3">Uncharacterized protein</fullName>
    </submittedName>
</protein>
<evidence type="ECO:0000256" key="1">
    <source>
        <dbReference type="SAM" id="MobiDB-lite"/>
    </source>
</evidence>
<evidence type="ECO:0000313" key="4">
    <source>
        <dbReference type="Proteomes" id="UP001174677"/>
    </source>
</evidence>
<accession>A0ABQ9M758</accession>
<proteinExistence type="predicted"/>
<feature type="region of interest" description="Disordered" evidence="1">
    <location>
        <begin position="39"/>
        <end position="73"/>
    </location>
</feature>
<gene>
    <name evidence="3" type="ORF">P3X46_011463</name>
</gene>
<keyword evidence="2" id="KW-0472">Membrane</keyword>
<reference evidence="3" key="1">
    <citation type="journal article" date="2023" name="Plant Biotechnol. J.">
        <title>Chromosome-level wild Hevea brasiliensis genome provides new tools for genomic-assisted breeding and valuable loci to elevate rubber yield.</title>
        <authorList>
            <person name="Cheng H."/>
            <person name="Song X."/>
            <person name="Hu Y."/>
            <person name="Wu T."/>
            <person name="Yang Q."/>
            <person name="An Z."/>
            <person name="Feng S."/>
            <person name="Deng Z."/>
            <person name="Wu W."/>
            <person name="Zeng X."/>
            <person name="Tu M."/>
            <person name="Wang X."/>
            <person name="Huang H."/>
        </authorList>
    </citation>
    <scope>NUCLEOTIDE SEQUENCE</scope>
    <source>
        <strain evidence="3">MT/VB/25A 57/8</strain>
    </source>
</reference>
<dbReference type="Proteomes" id="UP001174677">
    <property type="component" value="Chromosome 7"/>
</dbReference>
<keyword evidence="4" id="KW-1185">Reference proteome</keyword>
<evidence type="ECO:0000256" key="2">
    <source>
        <dbReference type="SAM" id="Phobius"/>
    </source>
</evidence>
<name>A0ABQ9M758_HEVBR</name>
<sequence>MPREKSPGLKILWLWTIGTAAILVTSVVRTRLRDMEQLMNAEQQQQQTQSTLGDSIIVDSSPEPQEGTIREVK</sequence>
<keyword evidence="2" id="KW-1133">Transmembrane helix</keyword>